<keyword evidence="1" id="KW-1133">Transmembrane helix</keyword>
<dbReference type="AlphaFoldDB" id="A3DM15"/>
<evidence type="ECO:0000313" key="2">
    <source>
        <dbReference type="EMBL" id="ABN69675.1"/>
    </source>
</evidence>
<keyword evidence="1" id="KW-0472">Membrane</keyword>
<dbReference type="EMBL" id="CP000575">
    <property type="protein sequence ID" value="ABN69675.1"/>
    <property type="molecule type" value="Genomic_DNA"/>
</dbReference>
<organism evidence="2 3">
    <name type="scientific">Staphylothermus marinus (strain ATCC 43588 / DSM 3639 / JCM 9404 / F1)</name>
    <dbReference type="NCBI Taxonomy" id="399550"/>
    <lineage>
        <taxon>Archaea</taxon>
        <taxon>Thermoproteota</taxon>
        <taxon>Thermoprotei</taxon>
        <taxon>Desulfurococcales</taxon>
        <taxon>Desulfurococcaceae</taxon>
        <taxon>Staphylothermus</taxon>
    </lineage>
</organism>
<keyword evidence="3" id="KW-1185">Reference proteome</keyword>
<keyword evidence="1" id="KW-0812">Transmembrane</keyword>
<reference evidence="2 3" key="2">
    <citation type="journal article" date="2009" name="Stand. Genomic Sci.">
        <title>Complete genome sequence of Staphylothermus marinus Stetter and Fiala 1986 type strain F1.</title>
        <authorList>
            <person name="Anderson I.J."/>
            <person name="Sun H."/>
            <person name="Lapidus A."/>
            <person name="Copeland A."/>
            <person name="Glavina Del Rio T."/>
            <person name="Tice H."/>
            <person name="Dalin E."/>
            <person name="Lucas S."/>
            <person name="Barry K."/>
            <person name="Land M."/>
            <person name="Richardson P."/>
            <person name="Huber H."/>
            <person name="Kyrpides N.C."/>
        </authorList>
    </citation>
    <scope>NUCLEOTIDE SEQUENCE [LARGE SCALE GENOMIC DNA]</scope>
    <source>
        <strain evidence="3">ATCC 43588 / DSM 3639 / JCM 9404 / F1</strain>
    </source>
</reference>
<dbReference type="HOGENOM" id="CLU_2393028_0_0_2"/>
<feature type="transmembrane region" description="Helical" evidence="1">
    <location>
        <begin position="39"/>
        <end position="61"/>
    </location>
</feature>
<sequence>MISYWSILLGLTLIEAVLVSWFLLIVWKIRKMGPIGIRLAGISIIFILQTILSFWTYIYWMEEGYGKDLAGPLIIYHLLIISGIALLLDIVRK</sequence>
<dbReference type="GeneID" id="4906678"/>
<accession>A3DM15</accession>
<feature type="transmembrane region" description="Helical" evidence="1">
    <location>
        <begin position="6"/>
        <end position="27"/>
    </location>
</feature>
<dbReference type="Proteomes" id="UP000000254">
    <property type="component" value="Chromosome"/>
</dbReference>
<dbReference type="RefSeq" id="WP_011838866.1">
    <property type="nucleotide sequence ID" value="NC_009033.1"/>
</dbReference>
<evidence type="ECO:0000256" key="1">
    <source>
        <dbReference type="SAM" id="Phobius"/>
    </source>
</evidence>
<protein>
    <submittedName>
        <fullName evidence="2">Uncharacterized protein</fullName>
    </submittedName>
</protein>
<evidence type="ECO:0000313" key="3">
    <source>
        <dbReference type="Proteomes" id="UP000000254"/>
    </source>
</evidence>
<reference evidence="3" key="1">
    <citation type="journal article" date="2009" name="BMC Genomics">
        <title>The complete genome sequence of Staphylothermus marinus reveals differences in sulfur metabolism among heterotrophic Crenarchaeota.</title>
        <authorList>
            <person name="Anderson I.J."/>
            <person name="Dharmarajan L."/>
            <person name="Rodriguez J."/>
            <person name="Hooper S."/>
            <person name="Porat I."/>
            <person name="Ulrich L.E."/>
            <person name="Elkins J.G."/>
            <person name="Mavromatis K."/>
            <person name="Sun H."/>
            <person name="Land M."/>
            <person name="Lapidus A."/>
            <person name="Lucas S."/>
            <person name="Barry K."/>
            <person name="Huber H."/>
            <person name="Zhulin I.B."/>
            <person name="Whitman W.B."/>
            <person name="Mukhopadhyay B."/>
            <person name="Woese C."/>
            <person name="Bristow J."/>
            <person name="Kyrpides N."/>
        </authorList>
    </citation>
    <scope>NUCLEOTIDE SEQUENCE [LARGE SCALE GENOMIC DNA]</scope>
    <source>
        <strain evidence="3">ATCC 43588 / DSM 3639 / JCM 9404 / F1</strain>
    </source>
</reference>
<dbReference type="KEGG" id="smr:Smar_0568"/>
<dbReference type="STRING" id="399550.Smar_0568"/>
<proteinExistence type="predicted"/>
<gene>
    <name evidence="2" type="ordered locus">Smar_0568</name>
</gene>
<feature type="transmembrane region" description="Helical" evidence="1">
    <location>
        <begin position="73"/>
        <end position="91"/>
    </location>
</feature>
<name>A3DM15_STAMF</name>